<proteinExistence type="predicted"/>
<protein>
    <submittedName>
        <fullName evidence="1">Uncharacterized protein</fullName>
    </submittedName>
</protein>
<sequence>MVKHHGESSKLGQVRQLPKQPQVGCKCKLTLKLLERLMRSARTKMTREMLAILCERRKHNTEKRSHKERLTTMETHLDVLEASLEELY</sequence>
<evidence type="ECO:0000313" key="2">
    <source>
        <dbReference type="Proteomes" id="UP000287651"/>
    </source>
</evidence>
<dbReference type="AlphaFoldDB" id="A0A427BCF3"/>
<evidence type="ECO:0000313" key="1">
    <source>
        <dbReference type="EMBL" id="RRT86205.1"/>
    </source>
</evidence>
<accession>A0A427BCF3</accession>
<reference evidence="1 2" key="1">
    <citation type="journal article" date="2014" name="Agronomy (Basel)">
        <title>A Draft Genome Sequence for Ensete ventricosum, the Drought-Tolerant Tree Against Hunger.</title>
        <authorList>
            <person name="Harrison J."/>
            <person name="Moore K.A."/>
            <person name="Paszkiewicz K."/>
            <person name="Jones T."/>
            <person name="Grant M."/>
            <person name="Ambacheew D."/>
            <person name="Muzemil S."/>
            <person name="Studholme D.J."/>
        </authorList>
    </citation>
    <scope>NUCLEOTIDE SEQUENCE [LARGE SCALE GENOMIC DNA]</scope>
</reference>
<dbReference type="Proteomes" id="UP000287651">
    <property type="component" value="Unassembled WGS sequence"/>
</dbReference>
<gene>
    <name evidence="1" type="ORF">B296_00000932</name>
</gene>
<dbReference type="EMBL" id="AMZH03000002">
    <property type="protein sequence ID" value="RRT86205.1"/>
    <property type="molecule type" value="Genomic_DNA"/>
</dbReference>
<organism evidence="1 2">
    <name type="scientific">Ensete ventricosum</name>
    <name type="common">Abyssinian banana</name>
    <name type="synonym">Musa ensete</name>
    <dbReference type="NCBI Taxonomy" id="4639"/>
    <lineage>
        <taxon>Eukaryota</taxon>
        <taxon>Viridiplantae</taxon>
        <taxon>Streptophyta</taxon>
        <taxon>Embryophyta</taxon>
        <taxon>Tracheophyta</taxon>
        <taxon>Spermatophyta</taxon>
        <taxon>Magnoliopsida</taxon>
        <taxon>Liliopsida</taxon>
        <taxon>Zingiberales</taxon>
        <taxon>Musaceae</taxon>
        <taxon>Ensete</taxon>
    </lineage>
</organism>
<name>A0A427BCF3_ENSVE</name>
<comment type="caution">
    <text evidence="1">The sequence shown here is derived from an EMBL/GenBank/DDBJ whole genome shotgun (WGS) entry which is preliminary data.</text>
</comment>